<evidence type="ECO:0000313" key="1">
    <source>
        <dbReference type="EMBL" id="KZV82394.1"/>
    </source>
</evidence>
<dbReference type="AlphaFoldDB" id="A0A165CG69"/>
<name>A0A165CG69_EXIGL</name>
<gene>
    <name evidence="1" type="ORF">EXIGLDRAFT_702615</name>
</gene>
<dbReference type="EMBL" id="KV426327">
    <property type="protein sequence ID" value="KZV82394.1"/>
    <property type="molecule type" value="Genomic_DNA"/>
</dbReference>
<accession>A0A165CG69</accession>
<dbReference type="Proteomes" id="UP000077266">
    <property type="component" value="Unassembled WGS sequence"/>
</dbReference>
<proteinExistence type="predicted"/>
<dbReference type="InParanoid" id="A0A165CG69"/>
<sequence length="475" mass="53494">MDAFATLPLELLPDIYRFAALDSVRKHPGWLGTSLALVSRHSYAIAIPILYDVVLLGPPNSSSHTKHLIVPFSPSRKDAVRLMALLKQAETRLEAFSGHWSAFVHLATDEGFRPTTVSMLYAGTGNPTFRVLMLPRPLRRLHLRIDSLERMPADIVQHCSALTHLILEPTWREFVYDHDPQVLADVLRVRLYNLREMCARLLKLEKLSRLIIRMDSLVEMAARSTTSELHAVLDAMADMAITLKDPRLVIDESSITSRALLLGSAGLREDALDNQGTRPSAPVNVTVLINLRRNASHTLVQDRYVVPRYGKLQHAQRGAADDVRSGAREEEDAGMCQMEQERRPYGGSQWMPLVLAGVVSVPREDVDSILGGTLVIEPHVRDARCASLVQRTEKRKTVGRSVAVVRDPQPAYTALAPQRVHDLDKIFRLECGYIEHQIVELMRDSADPIQARTYNFRIEEEREMSNRWEGGYNIA</sequence>
<organism evidence="1 2">
    <name type="scientific">Exidia glandulosa HHB12029</name>
    <dbReference type="NCBI Taxonomy" id="1314781"/>
    <lineage>
        <taxon>Eukaryota</taxon>
        <taxon>Fungi</taxon>
        <taxon>Dikarya</taxon>
        <taxon>Basidiomycota</taxon>
        <taxon>Agaricomycotina</taxon>
        <taxon>Agaricomycetes</taxon>
        <taxon>Auriculariales</taxon>
        <taxon>Exidiaceae</taxon>
        <taxon>Exidia</taxon>
    </lineage>
</organism>
<protein>
    <submittedName>
        <fullName evidence="1">Uncharacterized protein</fullName>
    </submittedName>
</protein>
<keyword evidence="2" id="KW-1185">Reference proteome</keyword>
<evidence type="ECO:0000313" key="2">
    <source>
        <dbReference type="Proteomes" id="UP000077266"/>
    </source>
</evidence>
<reference evidence="1 2" key="1">
    <citation type="journal article" date="2016" name="Mol. Biol. Evol.">
        <title>Comparative Genomics of Early-Diverging Mushroom-Forming Fungi Provides Insights into the Origins of Lignocellulose Decay Capabilities.</title>
        <authorList>
            <person name="Nagy L.G."/>
            <person name="Riley R."/>
            <person name="Tritt A."/>
            <person name="Adam C."/>
            <person name="Daum C."/>
            <person name="Floudas D."/>
            <person name="Sun H."/>
            <person name="Yadav J.S."/>
            <person name="Pangilinan J."/>
            <person name="Larsson K.H."/>
            <person name="Matsuura K."/>
            <person name="Barry K."/>
            <person name="Labutti K."/>
            <person name="Kuo R."/>
            <person name="Ohm R.A."/>
            <person name="Bhattacharya S.S."/>
            <person name="Shirouzu T."/>
            <person name="Yoshinaga Y."/>
            <person name="Martin F.M."/>
            <person name="Grigoriev I.V."/>
            <person name="Hibbett D.S."/>
        </authorList>
    </citation>
    <scope>NUCLEOTIDE SEQUENCE [LARGE SCALE GENOMIC DNA]</scope>
    <source>
        <strain evidence="1 2">HHB12029</strain>
    </source>
</reference>